<reference evidence="3" key="1">
    <citation type="submission" date="2021-12" db="EMBL/GenBank/DDBJ databases">
        <authorList>
            <person name="King R."/>
        </authorList>
    </citation>
    <scope>NUCLEOTIDE SEQUENCE</scope>
</reference>
<dbReference type="Proteomes" id="UP001152759">
    <property type="component" value="Chromosome 9"/>
</dbReference>
<dbReference type="Gene3D" id="3.40.50.720">
    <property type="entry name" value="NAD(P)-binding Rossmann-like Domain"/>
    <property type="match status" value="1"/>
</dbReference>
<gene>
    <name evidence="3" type="ORF">BEMITA_LOCUS13749</name>
</gene>
<comment type="similarity">
    <text evidence="2">Belongs to the short-chain dehydrogenases/reductases (SDR) family.</text>
</comment>
<dbReference type="GO" id="GO:0016491">
    <property type="term" value="F:oxidoreductase activity"/>
    <property type="evidence" value="ECO:0007669"/>
    <property type="project" value="UniProtKB-KW"/>
</dbReference>
<dbReference type="SUPFAM" id="SSF51735">
    <property type="entry name" value="NAD(P)-binding Rossmann-fold domains"/>
    <property type="match status" value="1"/>
</dbReference>
<keyword evidence="1" id="KW-0560">Oxidoreductase</keyword>
<dbReference type="PRINTS" id="PR00080">
    <property type="entry name" value="SDRFAMILY"/>
</dbReference>
<sequence length="323" mass="35862">MGARASQPYEIKERIDGKTVIVTGCNTGIGKPTAQEFYRVGGRVIMACRDVSKAEKAADEIRKEVELSFPHDKAGKLIIKKLDLSSLESIRNFVDDLNDSEDQINILVNNAGVMSPTRKTTADGFELTFGTNYLGHFYLTLLLLPRILASAPARIVNVSSLAYEYGRIHWDNLSLERNYGMFTAYSQSKLANILFTRELASRLDGSGVTAYAVHPGMIPTELTRFTDKYYILTTVKKSLSQLWSRVHTNVLEGASTSLYCALDESVAAESGFYYRDCARKELAPHALSEEDAKKLWDLSLTLVGLEEFPVKDNKADGLRIVAA</sequence>
<protein>
    <submittedName>
        <fullName evidence="3">Uncharacterized protein</fullName>
    </submittedName>
</protein>
<evidence type="ECO:0000313" key="4">
    <source>
        <dbReference type="Proteomes" id="UP001152759"/>
    </source>
</evidence>
<evidence type="ECO:0000256" key="1">
    <source>
        <dbReference type="ARBA" id="ARBA00023002"/>
    </source>
</evidence>
<proteinExistence type="inferred from homology"/>
<evidence type="ECO:0000256" key="2">
    <source>
        <dbReference type="RuleBase" id="RU000363"/>
    </source>
</evidence>
<dbReference type="PRINTS" id="PR00081">
    <property type="entry name" value="GDHRDH"/>
</dbReference>
<dbReference type="InterPro" id="IPR036291">
    <property type="entry name" value="NAD(P)-bd_dom_sf"/>
</dbReference>
<organism evidence="3 4">
    <name type="scientific">Bemisia tabaci</name>
    <name type="common">Sweetpotato whitefly</name>
    <name type="synonym">Aleurodes tabaci</name>
    <dbReference type="NCBI Taxonomy" id="7038"/>
    <lineage>
        <taxon>Eukaryota</taxon>
        <taxon>Metazoa</taxon>
        <taxon>Ecdysozoa</taxon>
        <taxon>Arthropoda</taxon>
        <taxon>Hexapoda</taxon>
        <taxon>Insecta</taxon>
        <taxon>Pterygota</taxon>
        <taxon>Neoptera</taxon>
        <taxon>Paraneoptera</taxon>
        <taxon>Hemiptera</taxon>
        <taxon>Sternorrhyncha</taxon>
        <taxon>Aleyrodoidea</taxon>
        <taxon>Aleyrodidae</taxon>
        <taxon>Aleyrodinae</taxon>
        <taxon>Bemisia</taxon>
    </lineage>
</organism>
<keyword evidence="4" id="KW-1185">Reference proteome</keyword>
<dbReference type="Pfam" id="PF00106">
    <property type="entry name" value="adh_short"/>
    <property type="match status" value="1"/>
</dbReference>
<accession>A0A9P0ANE5</accession>
<dbReference type="InterPro" id="IPR002347">
    <property type="entry name" value="SDR_fam"/>
</dbReference>
<dbReference type="PANTHER" id="PTHR43157:SF73">
    <property type="entry name" value="WW DOMAIN-CONTAINING OXIDOREDUCTASE-LIKE PROTEIN"/>
    <property type="match status" value="1"/>
</dbReference>
<name>A0A9P0ANE5_BEMTA</name>
<dbReference type="AlphaFoldDB" id="A0A9P0ANE5"/>
<dbReference type="EMBL" id="OU963870">
    <property type="protein sequence ID" value="CAH0395580.1"/>
    <property type="molecule type" value="Genomic_DNA"/>
</dbReference>
<dbReference type="PANTHER" id="PTHR43157">
    <property type="entry name" value="PHOSPHATIDYLINOSITOL-GLYCAN BIOSYNTHESIS CLASS F PROTEIN-RELATED"/>
    <property type="match status" value="1"/>
</dbReference>
<evidence type="ECO:0000313" key="3">
    <source>
        <dbReference type="EMBL" id="CAH0395580.1"/>
    </source>
</evidence>